<feature type="domain" description="Zinc finger PHD-type" evidence="7">
    <location>
        <begin position="295"/>
        <end position="359"/>
    </location>
</feature>
<feature type="compositionally biased region" description="Basic and acidic residues" evidence="6">
    <location>
        <begin position="520"/>
        <end position="532"/>
    </location>
</feature>
<dbReference type="Pfam" id="PF12047">
    <property type="entry name" value="DNMT1-RFD"/>
    <property type="match status" value="1"/>
</dbReference>
<dbReference type="InterPro" id="IPR022702">
    <property type="entry name" value="Cytosine_MeTrfase1_RFD"/>
</dbReference>
<dbReference type="GO" id="GO:0008270">
    <property type="term" value="F:zinc ion binding"/>
    <property type="evidence" value="ECO:0007669"/>
    <property type="project" value="UniProtKB-KW"/>
</dbReference>
<evidence type="ECO:0000313" key="8">
    <source>
        <dbReference type="EMBL" id="KAG2634128.1"/>
    </source>
</evidence>
<feature type="region of interest" description="Disordered" evidence="6">
    <location>
        <begin position="1105"/>
        <end position="1147"/>
    </location>
</feature>
<dbReference type="EMBL" id="CM029040">
    <property type="protein sequence ID" value="KAG2634126.1"/>
    <property type="molecule type" value="Genomic_DNA"/>
</dbReference>
<evidence type="ECO:0000256" key="4">
    <source>
        <dbReference type="ARBA" id="ARBA00022833"/>
    </source>
</evidence>
<evidence type="ECO:0000256" key="1">
    <source>
        <dbReference type="ARBA" id="ARBA00004123"/>
    </source>
</evidence>
<evidence type="ECO:0000256" key="3">
    <source>
        <dbReference type="ARBA" id="ARBA00022771"/>
    </source>
</evidence>
<dbReference type="SMART" id="SM00249">
    <property type="entry name" value="PHD"/>
    <property type="match status" value="3"/>
</dbReference>
<dbReference type="InterPro" id="IPR001965">
    <property type="entry name" value="Znf_PHD"/>
</dbReference>
<feature type="compositionally biased region" description="Basic and acidic residues" evidence="6">
    <location>
        <begin position="897"/>
        <end position="985"/>
    </location>
</feature>
<sequence>MAAAAAMLMSDDDDAEPQVSAVENYHLVDSQNHPACFSTLPLWHGETKDVAECKKRLVLRGTADPGVIVYKEVVAWRLVLEGKQPEIAVLPVDCNGWIRLVKPKNSYEEVIRKVLITAQMLHFLRRKPDEPEKNLWSHLRKVFDKFDVRPSEVDIKNHRSLMKHFAEKDPVLAKSEILQVFAEGRSRKNISEVGEDNIEIKQPFIADDEDIDEMVAEDANNESDEEEDEDLFDSICAICDNGGDILCCDGPCMRSFHAKKGSGEDSYCDTLGYTDAQIEVMKIFLCKNCEYKQHQCFICGVLEPSGGEEAKVFLCNNATCGHFYHPKCVANRLHPNNRNEATELEKKISEGFSFTCPIHWCFRCKGLEDRTQEPLQFAVCRRCPKSYHRKCLPREISFQDIEEEDIITRAWELSKRILIYCLDHEIDSEIDTPVRDHIKFPEVEKPARVFNKGDKLLVKKKKRTFSEAALDQTSKNTGKMKGMVHVQKSEQTKLTSREVSTKSYTEDLVFKPEKKKAKLLKEKIQPEPRVAKDPSVSSPKPVKEQEQELVVLPSSATRKIPLSSFPIVDSEAEKRAIAILRNEASNLTLKDVTRKCSVPSTHVYSGRQIDKIAQGKIERSVQAVRAALKKLENGGNVNDAKAVCEPDVLRQLAKWHSKFRVCLSPFIHGTRYSSFGRHFTKVEKLVEIVDKLHWYVEPGDTIVDFCCGANDFSRLMKEKLDNVPKKCHFKNYDLIQPKNHFGFEKRDWMTVKPSELPCGSRLVMGLNPPFGVKASLANKFINKALSFKPKLIVLIVPKETERLDQKKTPYNLIWEDSECLAGKAFYLPGSVDHNEKTVEGWNASAPPLYLWSRPDWTKKHMRIAEEHSHTITGKIAEEHSHTITGKIACHVDYPSDDPAREEAEPSDIIKARSGKGKEITGKTSCHSKEDNLSEDLVRKQAEATNKWESRSGKERQTDKTACNDREANIPDDHTAKKQARSEEMRGPLAKIAVHVKEANMSDNLPVKKETEPTSKVIPGKERENGSYESRPDNRKKWTPDYVESLPPEKQVEVAYEETKVTIPRKESIQNEHRGAGHGNRRSSCGEEIKSARHNYKQTSAGMLNIKSMDGGNSDMNISSPDSSNARSKSRSYSPALPTEHPSDRIVHPDSYCPSKELYDPMPNSSTYMGGYSANNDELFDELTYPDIENSSRMRGSSIDEVTRPYFPAPASLYSMQSRDDGSLYRRPSSEYLNTNTSGRSLAADVAMQGQGMRYDGQFGDSCQASRIRLTTGPQSMHGGTGADYPLATYSHGSFGAGFSQPASSTPSFGLSGAGLQGGSVMDKYACALSGPSGPQSSVMDKYAPSLDGRNNTRPESSLHQQYPIGRPGSYGGGGRGTNN</sequence>
<keyword evidence="9" id="KW-1185">Reference proteome</keyword>
<dbReference type="PANTHER" id="PTHR46235:SF3">
    <property type="entry name" value="PHD FINGER-CONTAINING PROTEIN DDB_G0268158"/>
    <property type="match status" value="1"/>
</dbReference>
<dbReference type="GO" id="GO:0005634">
    <property type="term" value="C:nucleus"/>
    <property type="evidence" value="ECO:0007669"/>
    <property type="project" value="UniProtKB-SubCell"/>
</dbReference>
<dbReference type="EMBL" id="CM029040">
    <property type="protein sequence ID" value="KAG2634128.1"/>
    <property type="molecule type" value="Genomic_DNA"/>
</dbReference>
<feature type="region of interest" description="Disordered" evidence="6">
    <location>
        <begin position="520"/>
        <end position="545"/>
    </location>
</feature>
<evidence type="ECO:0000313" key="9">
    <source>
        <dbReference type="Proteomes" id="UP000823388"/>
    </source>
</evidence>
<evidence type="ECO:0000259" key="7">
    <source>
        <dbReference type="SMART" id="SM00249"/>
    </source>
</evidence>
<feature type="compositionally biased region" description="Basic and acidic residues" evidence="6">
    <location>
        <begin position="994"/>
        <end position="1038"/>
    </location>
</feature>
<feature type="compositionally biased region" description="Gly residues" evidence="6">
    <location>
        <begin position="1368"/>
        <end position="1379"/>
    </location>
</feature>
<feature type="region of interest" description="Disordered" evidence="6">
    <location>
        <begin position="893"/>
        <end position="1041"/>
    </location>
</feature>
<keyword evidence="2" id="KW-0479">Metal-binding</keyword>
<dbReference type="InterPro" id="IPR055198">
    <property type="entry name" value="NSD_PHD"/>
</dbReference>
<dbReference type="Gene3D" id="3.30.40.10">
    <property type="entry name" value="Zinc/RING finger domain, C3HC4 (zinc finger)"/>
    <property type="match status" value="2"/>
</dbReference>
<feature type="region of interest" description="Disordered" evidence="6">
    <location>
        <begin position="1330"/>
        <end position="1379"/>
    </location>
</feature>
<comment type="caution">
    <text evidence="8">The sequence shown here is derived from an EMBL/GenBank/DDBJ whole genome shotgun (WGS) entry which is preliminary data.</text>
</comment>
<dbReference type="Pfam" id="PF22908">
    <property type="entry name" value="PHD_NSD"/>
    <property type="match status" value="1"/>
</dbReference>
<dbReference type="EMBL" id="CM029040">
    <property type="protein sequence ID" value="KAG2634124.1"/>
    <property type="molecule type" value="Genomic_DNA"/>
</dbReference>
<keyword evidence="5" id="KW-0539">Nucleus</keyword>
<dbReference type="Proteomes" id="UP000823388">
    <property type="component" value="Chromosome 2N"/>
</dbReference>
<comment type="subcellular location">
    <subcellularLocation>
        <location evidence="1">Nucleus</location>
    </subcellularLocation>
</comment>
<feature type="domain" description="Zinc finger PHD-type" evidence="7">
    <location>
        <begin position="360"/>
        <end position="425"/>
    </location>
</feature>
<dbReference type="CDD" id="cd15565">
    <property type="entry name" value="PHD2_NSD"/>
    <property type="match status" value="1"/>
</dbReference>
<keyword evidence="3" id="KW-0863">Zinc-finger</keyword>
<proteinExistence type="predicted"/>
<dbReference type="EMBL" id="CM029040">
    <property type="protein sequence ID" value="KAG2634122.1"/>
    <property type="molecule type" value="Genomic_DNA"/>
</dbReference>
<gene>
    <name evidence="8" type="ORF">PVAP13_2NG252900</name>
</gene>
<name>A0A8T0VHA1_PANVG</name>
<evidence type="ECO:0000256" key="5">
    <source>
        <dbReference type="ARBA" id="ARBA00023242"/>
    </source>
</evidence>
<feature type="compositionally biased region" description="Polar residues" evidence="6">
    <location>
        <begin position="1348"/>
        <end position="1360"/>
    </location>
</feature>
<dbReference type="InterPro" id="IPR058939">
    <property type="entry name" value="Mtase_EDM2"/>
</dbReference>
<dbReference type="EMBL" id="CM029040">
    <property type="protein sequence ID" value="KAG2634127.1"/>
    <property type="molecule type" value="Genomic_DNA"/>
</dbReference>
<reference evidence="8" key="1">
    <citation type="submission" date="2020-05" db="EMBL/GenBank/DDBJ databases">
        <title>WGS assembly of Panicum virgatum.</title>
        <authorList>
            <person name="Lovell J.T."/>
            <person name="Jenkins J."/>
            <person name="Shu S."/>
            <person name="Juenger T.E."/>
            <person name="Schmutz J."/>
        </authorList>
    </citation>
    <scope>NUCLEOTIDE SEQUENCE</scope>
    <source>
        <strain evidence="8">AP13</strain>
    </source>
</reference>
<protein>
    <recommendedName>
        <fullName evidence="7">Zinc finger PHD-type domain-containing protein</fullName>
    </recommendedName>
</protein>
<feature type="domain" description="Zinc finger PHD-type" evidence="7">
    <location>
        <begin position="235"/>
        <end position="290"/>
    </location>
</feature>
<dbReference type="Pfam" id="PF26055">
    <property type="entry name" value="Mtase_EDM2"/>
    <property type="match status" value="1"/>
</dbReference>
<dbReference type="InterPro" id="IPR013083">
    <property type="entry name" value="Znf_RING/FYVE/PHD"/>
</dbReference>
<feature type="compositionally biased region" description="Basic and acidic residues" evidence="6">
    <location>
        <begin position="1065"/>
        <end position="1074"/>
    </location>
</feature>
<keyword evidence="4" id="KW-0862">Zinc</keyword>
<dbReference type="EMBL" id="CM029040">
    <property type="protein sequence ID" value="KAG2634125.1"/>
    <property type="molecule type" value="Genomic_DNA"/>
</dbReference>
<organism evidence="8 9">
    <name type="scientific">Panicum virgatum</name>
    <name type="common">Blackwell switchgrass</name>
    <dbReference type="NCBI Taxonomy" id="38727"/>
    <lineage>
        <taxon>Eukaryota</taxon>
        <taxon>Viridiplantae</taxon>
        <taxon>Streptophyta</taxon>
        <taxon>Embryophyta</taxon>
        <taxon>Tracheophyta</taxon>
        <taxon>Spermatophyta</taxon>
        <taxon>Magnoliopsida</taxon>
        <taxon>Liliopsida</taxon>
        <taxon>Poales</taxon>
        <taxon>Poaceae</taxon>
        <taxon>PACMAD clade</taxon>
        <taxon>Panicoideae</taxon>
        <taxon>Panicodae</taxon>
        <taxon>Paniceae</taxon>
        <taxon>Panicinae</taxon>
        <taxon>Panicum</taxon>
        <taxon>Panicum sect. Hiantes</taxon>
    </lineage>
</organism>
<accession>A0A8T0VHA1</accession>
<dbReference type="PANTHER" id="PTHR46235">
    <property type="entry name" value="PHD FINGER-CONTAINING PROTEIN DDB_G0268158"/>
    <property type="match status" value="1"/>
</dbReference>
<evidence type="ECO:0000256" key="6">
    <source>
        <dbReference type="SAM" id="MobiDB-lite"/>
    </source>
</evidence>
<feature type="compositionally biased region" description="Low complexity" evidence="6">
    <location>
        <begin position="1118"/>
        <end position="1133"/>
    </location>
</feature>
<evidence type="ECO:0000256" key="2">
    <source>
        <dbReference type="ARBA" id="ARBA00022723"/>
    </source>
</evidence>
<feature type="region of interest" description="Disordered" evidence="6">
    <location>
        <begin position="1065"/>
        <end position="1085"/>
    </location>
</feature>
<dbReference type="EMBL" id="CM029040">
    <property type="protein sequence ID" value="KAG2634123.1"/>
    <property type="molecule type" value="Genomic_DNA"/>
</dbReference>
<dbReference type="OrthoDB" id="21264at2759"/>